<dbReference type="AlphaFoldDB" id="A0A1X3DL36"/>
<organism evidence="2 3">
    <name type="scientific">Neisseria dumasiana</name>
    <dbReference type="NCBI Taxonomy" id="1931275"/>
    <lineage>
        <taxon>Bacteria</taxon>
        <taxon>Pseudomonadati</taxon>
        <taxon>Pseudomonadota</taxon>
        <taxon>Betaproteobacteria</taxon>
        <taxon>Neisseriales</taxon>
        <taxon>Neisseriaceae</taxon>
        <taxon>Neisseria</taxon>
    </lineage>
</organism>
<dbReference type="Proteomes" id="UP000193303">
    <property type="component" value="Unassembled WGS sequence"/>
</dbReference>
<feature type="coiled-coil region" evidence="1">
    <location>
        <begin position="51"/>
        <end position="78"/>
    </location>
</feature>
<evidence type="ECO:0008006" key="4">
    <source>
        <dbReference type="Google" id="ProtNLM"/>
    </source>
</evidence>
<dbReference type="OrthoDB" id="6312934at2"/>
<proteinExistence type="predicted"/>
<protein>
    <recommendedName>
        <fullName evidence="4">Head completion/stabilization protein</fullName>
    </recommendedName>
</protein>
<gene>
    <name evidence="2" type="ORF">BV912_01855</name>
</gene>
<dbReference type="InterPro" id="IPR009225">
    <property type="entry name" value="Phage_head_completion_GpL"/>
</dbReference>
<dbReference type="RefSeq" id="WP_085358002.1">
    <property type="nucleotide sequence ID" value="NZ_MTAB01000003.1"/>
</dbReference>
<evidence type="ECO:0000313" key="2">
    <source>
        <dbReference type="EMBL" id="OSI24622.1"/>
    </source>
</evidence>
<dbReference type="Pfam" id="PF05926">
    <property type="entry name" value="Phage_GPL"/>
    <property type="match status" value="1"/>
</dbReference>
<name>A0A1X3DL36_9NEIS</name>
<comment type="caution">
    <text evidence="2">The sequence shown here is derived from an EMBL/GenBank/DDBJ whole genome shotgun (WGS) entry which is preliminary data.</text>
</comment>
<keyword evidence="1" id="KW-0175">Coiled coil</keyword>
<sequence length="160" mass="17860">MNGFNFNHAPKPEQDTGQKIIHSGAFWPEINLDHLRQEMRIDNAVTSARLYHAAVATVANVNQQLESLREKAEAVGQTTLAQTNTKQQINGESLPVIRYRRAVYTYTKALLLEAYADHDAAGKTASRADAKQEQAVDNRREGHHAVADLLGRQRVDCELV</sequence>
<accession>A0A1X3DL36</accession>
<reference evidence="3" key="1">
    <citation type="submission" date="2017-01" db="EMBL/GenBank/DDBJ databases">
        <authorList>
            <person name="Mah S.A."/>
            <person name="Swanson W.J."/>
            <person name="Moy G.W."/>
            <person name="Vacquier V.D."/>
        </authorList>
    </citation>
    <scope>NUCLEOTIDE SEQUENCE [LARGE SCALE GENOMIC DNA]</scope>
    <source>
        <strain evidence="3">124861</strain>
    </source>
</reference>
<evidence type="ECO:0000313" key="3">
    <source>
        <dbReference type="Proteomes" id="UP000193303"/>
    </source>
</evidence>
<evidence type="ECO:0000256" key="1">
    <source>
        <dbReference type="SAM" id="Coils"/>
    </source>
</evidence>
<dbReference type="EMBL" id="MTAB01000003">
    <property type="protein sequence ID" value="OSI24622.1"/>
    <property type="molecule type" value="Genomic_DNA"/>
</dbReference>